<evidence type="ECO:0000313" key="7">
    <source>
        <dbReference type="Proteomes" id="UP000009284"/>
    </source>
</evidence>
<dbReference type="eggNOG" id="COG0456">
    <property type="taxonomic scope" value="Bacteria"/>
</dbReference>
<dbReference type="InterPro" id="IPR040824">
    <property type="entry name" value="LPD3"/>
</dbReference>
<dbReference type="HOGENOM" id="CLU_225092_0_0_4"/>
<proteinExistence type="predicted"/>
<keyword evidence="7" id="KW-1185">Reference proteome</keyword>
<gene>
    <name evidence="6" type="ordered locus">TASI_0462</name>
</gene>
<dbReference type="OrthoDB" id="9151960at2"/>
<keyword evidence="1" id="KW-0175">Coiled coil</keyword>
<dbReference type="Gene3D" id="1.25.10.10">
    <property type="entry name" value="Leucine-rich Repeat Variant"/>
    <property type="match status" value="4"/>
</dbReference>
<evidence type="ECO:0000259" key="5">
    <source>
        <dbReference type="Pfam" id="PF18857"/>
    </source>
</evidence>
<dbReference type="eggNOG" id="COG1413">
    <property type="taxonomic scope" value="Bacteria"/>
</dbReference>
<name>G4QCV7_TAYAM</name>
<feature type="region of interest" description="Disordered" evidence="2">
    <location>
        <begin position="493"/>
        <end position="541"/>
    </location>
</feature>
<feature type="domain" description="Large polyvalent protein-associated" evidence="4">
    <location>
        <begin position="1092"/>
        <end position="1200"/>
    </location>
</feature>
<dbReference type="InterPro" id="IPR016024">
    <property type="entry name" value="ARM-type_fold"/>
</dbReference>
<dbReference type="Pfam" id="PF18763">
    <property type="entry name" value="ddrB-ParB"/>
    <property type="match status" value="1"/>
</dbReference>
<accession>G4QCV7</accession>
<dbReference type="Pfam" id="PF18857">
    <property type="entry name" value="LPD38"/>
    <property type="match status" value="1"/>
</dbReference>
<dbReference type="InterPro" id="IPR011989">
    <property type="entry name" value="ARM-like"/>
</dbReference>
<sequence length="3352" mass="377155">MKNDYTLPYLDYKNPYLTNPQEEAFELKKQQLSQYKPDVWLKNNGFDNLSTKGRRDLYETYKSEVVQKVLSPQLGIPYEALLNDLETNINPALAEAMKPIKRTWGQADSDINTQIKMGIVTAADTLTTGAENVIEEAYNADRKELIYKLSPIGTIDSLFGGSLYERIKRNSSEPENKKKAPKKILFNKGANFPETMQELQNQLSAKTKDIQKTQQENIQKYGDTFSTTVKNFTLAPISTMSNAAGQLAPAAMAAFVTGPAAPAVLGGFGYLTNSGEAIQAVHDEIMNMPEEQLRKSPQWQQLESKGFTPQEIRYYLANTTEGREGLYALAGATGVVGGLFGAESLVGKPFIRPLAKSLFTVGEEVADSAIEVSGNTLAKNIPLQDFDPNRSNWEGFGSNFAGELIQGVPFAAPSVIGSALYSRSSPQKPKTPRDLTKEDGRKITRPVPHVPEEDNSSPYYDDINVDEVEVPIQDLEGLGEAILAQAQQDGNNVSEAEVSQIQEPAVPPAVESVPVESVPAESTQDTPNYLQRNPVDESIPSPVAIRPKRQVLFRDNDEALISAISEYVDASDDNANQWYKIYDTIKESRSLDKVAKGDDVLSAVVKKYKLNKRFVAPKGHKPKDNEVLETIEPIAPIEPKEPIEGNKINESIKDNQRVRIQNRDRTTKQSQAQVINISKNLDPDRVGISKTFADGSPIVEENPAINIKEAALGNRDIAVDGNGGKIGVQYAVVEANDLLPSHDFTGGTNKDYELGNDTQFRVLAGNGRAAGIQLAYKNKQTQNYSTGIQNQLSSVGIDPKAWSEFKNPVLVRITSKENVTADFGDRSNVSSAAALSSYEQAVNDSHRSDLDYVDFDANGEPTAESVNKFVQTMPVSERVGLYDSNSKLSRQSYDRLKNALFYKAFKDEDLLNIFSTQADPEITNIFKAMSMASKEIQALEGAGDLDFRGYLTNAMRVLVNSKRENIPLKDAHKQSELDDSQKDDSELESRFVSMLGVDGRAYKKLGNKIKALAQKAIDENDRPSEDMFGETPPKKTLHELLDEVENDELLQSKGIGKDVEKGKLKELLKNYEPKYRNAVVTPVRSSGKNFAELKQIAKDNFVGKDLVNNNDSRIAVVSNTNIDKMVSGKAVNKSSSPNEHMLSVSNLDALYENSLRGWSKLDRSNDVNIKNIHRYFTILPYEDKLRLVKLTLKEIKEGNRPDSLYTVEAVDTNEKSSAVSWVTTEIEKEFQGLERPPHTEDVNILAKIVDDFNSDKEKYNTQYKLIRDAVDRATGKHKDKVNLISRADFARVLANRGKSADYIETNYDTVNAYFDTASKEINVVYNKSNMTPELAAFAAWHELGHYGFRLPRSQEYKVVLDTASKHPLIKELSKKMRDNYANDNVILSDEKAIEEAIVEIFAASQTGDFDHLANQWNLNISPELRGNKDTVFNRIINKIKEILNAVLGTKLTDKGLLEILSSLRQDLDSIDVNDSDIVVDDTRYSKKSNKSSSDKTANDDLFDFGFQDSRKVLDFKKLKKNLSKESIEQLDKIDKLRNDNEYEISGNKEVLDYIKQTDLTKEIIDILVKFGDENVRLKMIDQKNISDKSLEKLANDMDFKVRENVAAHDNTSIETLKKLATDKNSYVRENVLNNPNINSKILNILASDPEKIIRKKVLNNLLTSKDILDKLADDEYDEIRIKVAGGFLTSKNTLDKLADDENLDVIKNVSLNANTPSTALEKISNHNDVVIRKRVARHHNTSETTLDKLAENKNSDVRFEVAKNFNTNTETLDKLAKDDNVDIRVQVAKHKKTSPNTLAILADDEGDVRIEVARNSNANNDTLKKLAKDINGIIREALAESQQKLDGDILRILSKDKSDFVRQRVAQHSSTPVDVLEELSHDIDAYVRENVARNINTSLSVLKELSNDKHAMVRKEVSKNSNIPADILEQLSKDKNKPVRENVARNINTPATALKELSNDKHVNVREAVAQNSTTPIDILKKLSKDSEHSVQFKVAVNPNTPVETLRELSNRKNLGIKLRVARNKNTPLDVLEKFFNSDNINLNEVASFNITLPNKYFRDDIKFSLDAINNGREDKELAEHILKELQKNENYDYEALNILIRSGLIDINSIRDVGIKTVMRKRKELKDATKAVEAGVFKFEDVFKASNIPNKDRFIGDLSQTFGKEVVNNWRAKNLIEPEVWLSVMDSSPYMMTRPLKRESIMQTIGGYDYAINFFHERGEDIPKIRDFYMKIAQTPHPSGFGFVLFRDFDNNGEKSAVITEVQSDLMSVLYSNDKTEIAHHVFGDDLEAVKQYLKPEQKTYPRVLARNTIRQLFNSGYKKIYALTPDGIKKLGASPPESVVKEWHDDFDLENETIVKIDGKKIFVSAPIDVDSDFAQGVLFSKSPNKDRNYQRVIRNTSDSTNANDDAQFSKDSVNDIRERPKAKYKPNLIQKAKEIDYKTAKDTIKYVFAGGDTVQPEWSEKITTLFFDSKAPFSNLLKSLKGEDTKNLERIFRTYEAAASQESSDMIKNFYEPLQDKLQGLWKEKYKEIYSDNGGWRQFLEDFSTVGNLILHGKERNKEILRKTKGKDKAGSGATDEEINAWATEINRIAPDLIDDYKDIYSSIIKPMLEYKDNLLLEAGLLTQEMIDARPKYEYYVPLYGDPAEEAIFNVGDLEGSEKVKLRDITDLNAKGRSGTLADNVIQNILTTTQNAINRSGQQVFKRELFKVVENNKGLKELMGAKLNTVDFQDAYKKKLGKDGYVYYLPDNSVFTDKKVNSKDRMFADKNAIVLRDGRDVKILRIGDAKVAESIQQVNLKDTGLLDTVFGRLTKRVGSLFTIYNPVFGPLNKIRDMQSQFSLVLANGDIPLNKAVQIIRKAFINNVAFMADRNTDPNSKYQQRKREYEKLGGVTFYSKLFGKNKIDTAADEFARAIGASTKHEIAKGIKTLSNFFDEFNNHLEMTSRVAIFDAIIESGVMNKEDAALWVKNTMNFETKGKLGDSLGALWYFANPQLFDARRVLQSLRTPRGAATLVALTAMDMAIRSMLIAMGGVDDDGEYRYFKVPQTITGNFWTLIEDNDGNGWRVPVGFGFGRIASNIADSLLRYQYGVADESTTIANIAKNAFFSNLSPVQPVDIDPSKDFAGWALQSFMPSLVKPMVQLATNKNGLGGNIHKPSEWVGEKMHFTQSYPKTDLLWQDLAKGVYEYTGIDAYPEVYRFLVQNYLGSGAMELIRGLQILSGEKGSPLLKEIPLVQGFRNKSYSQDSTTFFNNKRAVDSLVAKKNYAIENGNLLEFNRENPNVELLKQLYKSANKELRELQSKRKQILADRSDLELRRQRALEVDREMRHIYQMTNKLYKDLTDPANKLGF</sequence>
<dbReference type="STRING" id="1008459.TASI_0462"/>
<feature type="compositionally biased region" description="Low complexity" evidence="2">
    <location>
        <begin position="508"/>
        <end position="522"/>
    </location>
</feature>
<feature type="coiled-coil region" evidence="1">
    <location>
        <begin position="3284"/>
        <end position="3318"/>
    </location>
</feature>
<evidence type="ECO:0000256" key="2">
    <source>
        <dbReference type="SAM" id="MobiDB-lite"/>
    </source>
</evidence>
<dbReference type="EMBL" id="CP003059">
    <property type="protein sequence ID" value="AEP36237.1"/>
    <property type="molecule type" value="Genomic_DNA"/>
</dbReference>
<feature type="domain" description="DdrB-like" evidence="3">
    <location>
        <begin position="651"/>
        <end position="813"/>
    </location>
</feature>
<evidence type="ECO:0000259" key="4">
    <source>
        <dbReference type="Pfam" id="PF18798"/>
    </source>
</evidence>
<feature type="region of interest" description="Disordered" evidence="2">
    <location>
        <begin position="421"/>
        <end position="461"/>
    </location>
</feature>
<organism evidence="6 7">
    <name type="scientific">Taylorella asinigenitalis (strain MCE3)</name>
    <dbReference type="NCBI Taxonomy" id="1008459"/>
    <lineage>
        <taxon>Bacteria</taxon>
        <taxon>Pseudomonadati</taxon>
        <taxon>Pseudomonadota</taxon>
        <taxon>Betaproteobacteria</taxon>
        <taxon>Burkholderiales</taxon>
        <taxon>Alcaligenaceae</taxon>
        <taxon>Taylorella</taxon>
    </lineage>
</organism>
<dbReference type="Pfam" id="PF18798">
    <property type="entry name" value="LPD3"/>
    <property type="match status" value="1"/>
</dbReference>
<feature type="compositionally biased region" description="Basic and acidic residues" evidence="2">
    <location>
        <begin position="431"/>
        <end position="442"/>
    </location>
</feature>
<dbReference type="Proteomes" id="UP000009284">
    <property type="component" value="Chromosome"/>
</dbReference>
<dbReference type="InterPro" id="IPR040561">
    <property type="entry name" value="LPD38"/>
</dbReference>
<dbReference type="SUPFAM" id="SSF48371">
    <property type="entry name" value="ARM repeat"/>
    <property type="match status" value="3"/>
</dbReference>
<reference key="1">
    <citation type="submission" date="2011-09" db="EMBL/GenBank/DDBJ databases">
        <title>Genomic characterization of the Taylorella genus.</title>
        <authorList>
            <person name="Hebert L."/>
            <person name="Moumen B."/>
            <person name="Pons N."/>
            <person name="Duquesne F."/>
            <person name="Breuil M.-F."/>
            <person name="Goux D."/>
            <person name="Batto J.-M."/>
            <person name="Renault P."/>
            <person name="Laugier C."/>
            <person name="Petry S."/>
        </authorList>
    </citation>
    <scope>NUCLEOTIDE SEQUENCE</scope>
    <source>
        <strain>MCE3</strain>
    </source>
</reference>
<feature type="compositionally biased region" description="Polar residues" evidence="2">
    <location>
        <begin position="493"/>
        <end position="502"/>
    </location>
</feature>
<dbReference type="InterPro" id="IPR041398">
    <property type="entry name" value="DdrB_dom"/>
</dbReference>
<protein>
    <submittedName>
        <fullName evidence="6">Putative phage protein</fullName>
    </submittedName>
</protein>
<evidence type="ECO:0000256" key="1">
    <source>
        <dbReference type="SAM" id="Coils"/>
    </source>
</evidence>
<dbReference type="RefSeq" id="WP_014111135.1">
    <property type="nucleotide sequence ID" value="NC_016043.1"/>
</dbReference>
<feature type="domain" description="Large polyvalent protein associated" evidence="5">
    <location>
        <begin position="3042"/>
        <end position="3235"/>
    </location>
</feature>
<dbReference type="KEGG" id="tas:TASI_0462"/>
<evidence type="ECO:0000259" key="3">
    <source>
        <dbReference type="Pfam" id="PF18763"/>
    </source>
</evidence>
<evidence type="ECO:0000313" key="6">
    <source>
        <dbReference type="EMBL" id="AEP36237.1"/>
    </source>
</evidence>
<reference evidence="6 7" key="2">
    <citation type="journal article" date="2012" name="PLoS ONE">
        <title>Genomic characterization of the taylorella genus.</title>
        <authorList>
            <person name="Hebert L."/>
            <person name="Moumen B."/>
            <person name="Pons N."/>
            <person name="Duquesne F."/>
            <person name="Breuil M.F."/>
            <person name="Goux D."/>
            <person name="Batto J.M."/>
            <person name="Laugier C."/>
            <person name="Renault P."/>
            <person name="Petry S."/>
        </authorList>
    </citation>
    <scope>NUCLEOTIDE SEQUENCE [LARGE SCALE GENOMIC DNA]</scope>
    <source>
        <strain evidence="6 7">MCE3</strain>
    </source>
</reference>